<keyword evidence="2" id="KW-1185">Reference proteome</keyword>
<proteinExistence type="predicted"/>
<evidence type="ECO:0000313" key="1">
    <source>
        <dbReference type="EMBL" id="KAJ0051516.1"/>
    </source>
</evidence>
<evidence type="ECO:0000313" key="2">
    <source>
        <dbReference type="Proteomes" id="UP001163603"/>
    </source>
</evidence>
<dbReference type="Proteomes" id="UP001163603">
    <property type="component" value="Chromosome 1"/>
</dbReference>
<comment type="caution">
    <text evidence="1">The sequence shown here is derived from an EMBL/GenBank/DDBJ whole genome shotgun (WGS) entry which is preliminary data.</text>
</comment>
<gene>
    <name evidence="1" type="ORF">Pint_02996</name>
</gene>
<name>A0ACC0ZHF2_9ROSI</name>
<dbReference type="EMBL" id="CM047736">
    <property type="protein sequence ID" value="KAJ0051516.1"/>
    <property type="molecule type" value="Genomic_DNA"/>
</dbReference>
<accession>A0ACC0ZHF2</accession>
<reference evidence="2" key="1">
    <citation type="journal article" date="2023" name="G3 (Bethesda)">
        <title>Genome assembly and association tests identify interacting loci associated with vigor, precocity, and sex in interspecific pistachio rootstocks.</title>
        <authorList>
            <person name="Palmer W."/>
            <person name="Jacygrad E."/>
            <person name="Sagayaradj S."/>
            <person name="Cavanaugh K."/>
            <person name="Han R."/>
            <person name="Bertier L."/>
            <person name="Beede B."/>
            <person name="Kafkas S."/>
            <person name="Golino D."/>
            <person name="Preece J."/>
            <person name="Michelmore R."/>
        </authorList>
    </citation>
    <scope>NUCLEOTIDE SEQUENCE [LARGE SCALE GENOMIC DNA]</scope>
</reference>
<organism evidence="1 2">
    <name type="scientific">Pistacia integerrima</name>
    <dbReference type="NCBI Taxonomy" id="434235"/>
    <lineage>
        <taxon>Eukaryota</taxon>
        <taxon>Viridiplantae</taxon>
        <taxon>Streptophyta</taxon>
        <taxon>Embryophyta</taxon>
        <taxon>Tracheophyta</taxon>
        <taxon>Spermatophyta</taxon>
        <taxon>Magnoliopsida</taxon>
        <taxon>eudicotyledons</taxon>
        <taxon>Gunneridae</taxon>
        <taxon>Pentapetalae</taxon>
        <taxon>rosids</taxon>
        <taxon>malvids</taxon>
        <taxon>Sapindales</taxon>
        <taxon>Anacardiaceae</taxon>
        <taxon>Pistacia</taxon>
    </lineage>
</organism>
<sequence>MIRLVLVAQEPFNAEPPRSALISSYVTPVDFFYKRNHGPIPLVDDIDRYYVSIRGLIENPKDLFMKDVRMLPKYDVTATLQCAGNRRTAMSKSRTVRGVGWDISALGNGLFLISIFCSRITSSKADELSSAKPIPLFSEFLSAIWGGVKLADVLELVGIPKYTSVTKSGGKHVEFVSIDKCKEEKGGPYKASIPLSQATNPDADVLLAYEMNGEPLNRDHGYPLRVVVPGVIGARSVKWLDAINIIAEECQGFFMQKDYKMFPPSVNWDNINWDSRRPLMDFPVQCAICSLEDVDVIKPGKVKISGYAVSGGGRGIERVDVSVDGGKNWLEASKYQQTGMQYIADGMNSDKWAWVLFEVVVDVLLNTQIVAKAADSAANVQPENVETIWNLRGVLNNSWHRVHVRVGHSNM</sequence>
<protein>
    <submittedName>
        <fullName evidence="1">Uncharacterized protein</fullName>
    </submittedName>
</protein>